<evidence type="ECO:0000256" key="1">
    <source>
        <dbReference type="SAM" id="MobiDB-lite"/>
    </source>
</evidence>
<dbReference type="InterPro" id="IPR004170">
    <property type="entry name" value="WWE_dom"/>
</dbReference>
<dbReference type="AlphaFoldDB" id="A0A7S3L4B4"/>
<dbReference type="GO" id="GO:0008270">
    <property type="term" value="F:zinc ion binding"/>
    <property type="evidence" value="ECO:0007669"/>
    <property type="project" value="InterPro"/>
</dbReference>
<feature type="compositionally biased region" description="Low complexity" evidence="1">
    <location>
        <begin position="22"/>
        <end position="36"/>
    </location>
</feature>
<dbReference type="PANTHER" id="PTHR34365:SF7">
    <property type="entry name" value="GLYCINE-RICH DOMAIN-CONTAINING PROTEIN 1"/>
    <property type="match status" value="1"/>
</dbReference>
<dbReference type="PROSITE" id="PS50918">
    <property type="entry name" value="WWE"/>
    <property type="match status" value="1"/>
</dbReference>
<name>A0A7S3L4B4_9STRA</name>
<dbReference type="SMART" id="SM00678">
    <property type="entry name" value="WWE"/>
    <property type="match status" value="2"/>
</dbReference>
<dbReference type="PANTHER" id="PTHR34365">
    <property type="entry name" value="ENOLASE (DUF1399)"/>
    <property type="match status" value="1"/>
</dbReference>
<reference evidence="3" key="1">
    <citation type="submission" date="2021-01" db="EMBL/GenBank/DDBJ databases">
        <authorList>
            <person name="Corre E."/>
            <person name="Pelletier E."/>
            <person name="Niang G."/>
            <person name="Scheremetjew M."/>
            <person name="Finn R."/>
            <person name="Kale V."/>
            <person name="Holt S."/>
            <person name="Cochrane G."/>
            <person name="Meng A."/>
            <person name="Brown T."/>
            <person name="Cohen L."/>
        </authorList>
    </citation>
    <scope>NUCLEOTIDE SEQUENCE</scope>
    <source>
        <strain evidence="3">CCMP127</strain>
    </source>
</reference>
<feature type="region of interest" description="Disordered" evidence="1">
    <location>
        <begin position="704"/>
        <end position="735"/>
    </location>
</feature>
<dbReference type="Pfam" id="PF02825">
    <property type="entry name" value="WWE"/>
    <property type="match status" value="2"/>
</dbReference>
<accession>A0A7S3L4B4</accession>
<dbReference type="InterPro" id="IPR009836">
    <property type="entry name" value="GRDP-like"/>
</dbReference>
<dbReference type="InterPro" id="IPR037197">
    <property type="entry name" value="WWE_dom_sf"/>
</dbReference>
<protein>
    <recommendedName>
        <fullName evidence="2">WWE domain-containing protein</fullName>
    </recommendedName>
</protein>
<dbReference type="SUPFAM" id="SSF117839">
    <property type="entry name" value="WWE domain"/>
    <property type="match status" value="2"/>
</dbReference>
<feature type="region of interest" description="Disordered" evidence="1">
    <location>
        <begin position="16"/>
        <end position="36"/>
    </location>
</feature>
<sequence length="788" mass="86393">MSPSTDVLLEEHDVVKRGTLQEPSSSMGEESTSPSSSGLLLFSCDLVTLSQRHLAFLERLHTLGVSLEAPTDVSLRRYVDCWLPLLAVHQQQTSSSSSRRQPPPPPPRLVPPPDVAWLWHCHRLAPARYLAHVKRRFGKVLEACPAFVFQEEGEEATQHKRLTKLGGGVDEKNEGAIVAAAIHTQSLWNEMFPDETFFLQPNDMASQAFSSCSHASCPTLANTNISYNNKLDGFDLVASAACQGNFLWQVSGPRFRDVDFLQQGAHRYARFLQLPSHRDSNKPPLPLVPTYQIDLMWHTHILAHTAAYQADCLRIRGSYLHHDDSLNDRTPGHTLDQAFRATVALWQDTYPEESSYIVPGGMYRGEPPLVYFDHACWNPSVRGDASEAIMMIPKPHHHLLVVGGSSSSGKDVVAPGTVLWEYQGDANVWTPFDAAGQRLIEDAYQTMFVTFSANSWTYQVDVVNMIQTNTEHEAQTQRQVRRLANGTIWEFKGDAGWQTYDVPTQTRLEASHQKVQHGSTKAVVQSDAWTYEIDVAEMVQLNIETQKTRPVRRTVIPVVSANDPLSVAPSAHAVPATSAVPGYTTNTVSRPWRTIQEPGCFMPAQPKSGVRNVNNNLQRDGYIFGRSGRTVGYFSLETKEAWEIVAVRLGKRASHARSQYESFECGNCLCCGCTPTPAQVREREELERKWLQYETMTAFALAKKDTYGPDEAPSPARIEQYRSRSSGGGQRSTDHTGYTNDHYFLLYVGGAAGCGGGNGGCGAGCGGGACGGGACGGGGCGGGGCGGG</sequence>
<dbReference type="Pfam" id="PF07173">
    <property type="entry name" value="GRDP-like"/>
    <property type="match status" value="1"/>
</dbReference>
<dbReference type="Gene3D" id="3.30.720.50">
    <property type="match status" value="2"/>
</dbReference>
<evidence type="ECO:0000259" key="2">
    <source>
        <dbReference type="PROSITE" id="PS50918"/>
    </source>
</evidence>
<organism evidence="3">
    <name type="scientific">Amphora coffeiformis</name>
    <dbReference type="NCBI Taxonomy" id="265554"/>
    <lineage>
        <taxon>Eukaryota</taxon>
        <taxon>Sar</taxon>
        <taxon>Stramenopiles</taxon>
        <taxon>Ochrophyta</taxon>
        <taxon>Bacillariophyta</taxon>
        <taxon>Bacillariophyceae</taxon>
        <taxon>Bacillariophycidae</taxon>
        <taxon>Thalassiophysales</taxon>
        <taxon>Catenulaceae</taxon>
        <taxon>Amphora</taxon>
    </lineage>
</organism>
<dbReference type="EMBL" id="HBIM01005120">
    <property type="protein sequence ID" value="CAE0406507.1"/>
    <property type="molecule type" value="Transcribed_RNA"/>
</dbReference>
<gene>
    <name evidence="3" type="ORF">ACOF00016_LOCUS4372</name>
</gene>
<evidence type="ECO:0000313" key="3">
    <source>
        <dbReference type="EMBL" id="CAE0406507.1"/>
    </source>
</evidence>
<dbReference type="InterPro" id="IPR018123">
    <property type="entry name" value="WWE-dom_subgr"/>
</dbReference>
<proteinExistence type="predicted"/>
<feature type="domain" description="WWE" evidence="2">
    <location>
        <begin position="405"/>
        <end position="482"/>
    </location>
</feature>